<feature type="region of interest" description="Disordered" evidence="1">
    <location>
        <begin position="61"/>
        <end position="95"/>
    </location>
</feature>
<dbReference type="RefSeq" id="WP_339573270.1">
    <property type="nucleotide sequence ID" value="NZ_JBBIAA010000001.1"/>
</dbReference>
<comment type="caution">
    <text evidence="2">The sequence shown here is derived from an EMBL/GenBank/DDBJ whole genome shotgun (WGS) entry which is preliminary data.</text>
</comment>
<keyword evidence="3" id="KW-1185">Reference proteome</keyword>
<protein>
    <recommendedName>
        <fullName evidence="4">Pyridine nucleotide-disulfide oxidoreductase</fullName>
    </recommendedName>
</protein>
<evidence type="ECO:0000313" key="3">
    <source>
        <dbReference type="Proteomes" id="UP001387100"/>
    </source>
</evidence>
<dbReference type="Proteomes" id="UP001387100">
    <property type="component" value="Unassembled WGS sequence"/>
</dbReference>
<evidence type="ECO:0000313" key="2">
    <source>
        <dbReference type="EMBL" id="MEJ5943879.1"/>
    </source>
</evidence>
<accession>A0ABU8RFW8</accession>
<organism evidence="2 3">
    <name type="scientific">Pseudokineococcus basanitobsidens</name>
    <dbReference type="NCBI Taxonomy" id="1926649"/>
    <lineage>
        <taxon>Bacteria</taxon>
        <taxon>Bacillati</taxon>
        <taxon>Actinomycetota</taxon>
        <taxon>Actinomycetes</taxon>
        <taxon>Kineosporiales</taxon>
        <taxon>Kineosporiaceae</taxon>
        <taxon>Pseudokineococcus</taxon>
    </lineage>
</organism>
<proteinExistence type="predicted"/>
<name>A0ABU8RFW8_9ACTN</name>
<dbReference type="SUPFAM" id="SSF51905">
    <property type="entry name" value="FAD/NAD(P)-binding domain"/>
    <property type="match status" value="1"/>
</dbReference>
<reference evidence="2 3" key="1">
    <citation type="journal article" date="2017" name="Int. J. Syst. Evol. Microbiol.">
        <title>Pseudokineococcus basanitobsidens sp. nov., isolated from volcanic rock.</title>
        <authorList>
            <person name="Lee D.W."/>
            <person name="Park M.Y."/>
            <person name="Kim J.J."/>
            <person name="Kim B.S."/>
        </authorList>
    </citation>
    <scope>NUCLEOTIDE SEQUENCE [LARGE SCALE GENOMIC DNA]</scope>
    <source>
        <strain evidence="2 3">DSM 103726</strain>
    </source>
</reference>
<dbReference type="Gene3D" id="3.50.50.100">
    <property type="match status" value="1"/>
</dbReference>
<dbReference type="EMBL" id="JBBIAA010000001">
    <property type="protein sequence ID" value="MEJ5943879.1"/>
    <property type="molecule type" value="Genomic_DNA"/>
</dbReference>
<sequence length="95" mass="10096">MPLSPQDALVDTAEVLVVGGGDAGISSAARLLRDGWHDVVLVEPSPVHRYRPLLKDVGAGEASMRSLERPMGPVVPTAAGRSRTPSPRSTRRRTS</sequence>
<dbReference type="InterPro" id="IPR036188">
    <property type="entry name" value="FAD/NAD-bd_sf"/>
</dbReference>
<gene>
    <name evidence="2" type="ORF">WDZ17_01040</name>
</gene>
<evidence type="ECO:0000256" key="1">
    <source>
        <dbReference type="SAM" id="MobiDB-lite"/>
    </source>
</evidence>
<evidence type="ECO:0008006" key="4">
    <source>
        <dbReference type="Google" id="ProtNLM"/>
    </source>
</evidence>